<name>A0A6I9TJ05_SESIN</name>
<proteinExistence type="inferred from homology"/>
<dbReference type="RefSeq" id="XP_011084132.1">
    <property type="nucleotide sequence ID" value="XM_011085830.2"/>
</dbReference>
<dbReference type="CDD" id="cd17967">
    <property type="entry name" value="DEADc_DDX3_DDX4"/>
    <property type="match status" value="1"/>
</dbReference>
<reference evidence="14" key="1">
    <citation type="submission" date="2025-08" db="UniProtKB">
        <authorList>
            <consortium name="RefSeq"/>
        </authorList>
    </citation>
    <scope>IDENTIFICATION</scope>
</reference>
<feature type="domain" description="DEAD-box RNA helicase Q" evidence="12">
    <location>
        <begin position="77"/>
        <end position="106"/>
    </location>
</feature>
<dbReference type="PROSITE" id="PS51192">
    <property type="entry name" value="HELICASE_ATP_BIND_1"/>
    <property type="match status" value="1"/>
</dbReference>
<keyword evidence="2" id="KW-0547">Nucleotide-binding</keyword>
<evidence type="ECO:0000256" key="5">
    <source>
        <dbReference type="ARBA" id="ARBA00022840"/>
    </source>
</evidence>
<dbReference type="Pfam" id="PF00270">
    <property type="entry name" value="DEAD"/>
    <property type="match status" value="1"/>
</dbReference>
<feature type="short sequence motif" description="Q motif" evidence="9">
    <location>
        <begin position="77"/>
        <end position="106"/>
    </location>
</feature>
<dbReference type="SMART" id="SM00490">
    <property type="entry name" value="HELICc"/>
    <property type="match status" value="1"/>
</dbReference>
<dbReference type="InterPro" id="IPR044763">
    <property type="entry name" value="Ded1/Dbp1_DEADc"/>
</dbReference>
<dbReference type="InParanoid" id="A0A6I9TJ05"/>
<dbReference type="GO" id="GO:0016787">
    <property type="term" value="F:hydrolase activity"/>
    <property type="evidence" value="ECO:0007669"/>
    <property type="project" value="UniProtKB-KW"/>
</dbReference>
<keyword evidence="4" id="KW-0347">Helicase</keyword>
<evidence type="ECO:0000313" key="14">
    <source>
        <dbReference type="RefSeq" id="XP_011084132.1"/>
    </source>
</evidence>
<gene>
    <name evidence="14" type="primary">LOC105166463</name>
</gene>
<dbReference type="FunFam" id="3.40.50.300:FF:000397">
    <property type="entry name" value="Probable ATP-dependent RNA helicase DDX4"/>
    <property type="match status" value="1"/>
</dbReference>
<dbReference type="InterPro" id="IPR014001">
    <property type="entry name" value="Helicase_ATP-bd"/>
</dbReference>
<dbReference type="InterPro" id="IPR014014">
    <property type="entry name" value="RNA_helicase_DEAD_Q_motif"/>
</dbReference>
<keyword evidence="5" id="KW-0067">ATP-binding</keyword>
<comment type="catalytic activity">
    <reaction evidence="8">
        <text>ATP + H2O = ADP + phosphate + H(+)</text>
        <dbReference type="Rhea" id="RHEA:13065"/>
        <dbReference type="ChEBI" id="CHEBI:15377"/>
        <dbReference type="ChEBI" id="CHEBI:15378"/>
        <dbReference type="ChEBI" id="CHEBI:30616"/>
        <dbReference type="ChEBI" id="CHEBI:43474"/>
        <dbReference type="ChEBI" id="CHEBI:456216"/>
        <dbReference type="EC" id="3.6.4.13"/>
    </reaction>
</comment>
<dbReference type="PANTHER" id="PTHR47958">
    <property type="entry name" value="ATP-DEPENDENT RNA HELICASE DBP3"/>
    <property type="match status" value="1"/>
</dbReference>
<evidence type="ECO:0000313" key="13">
    <source>
        <dbReference type="Proteomes" id="UP000504604"/>
    </source>
</evidence>
<feature type="domain" description="Helicase C-terminal" evidence="11">
    <location>
        <begin position="321"/>
        <end position="475"/>
    </location>
</feature>
<dbReference type="KEGG" id="sind:105166463"/>
<dbReference type="AlphaFoldDB" id="A0A6I9TJ05"/>
<keyword evidence="6" id="KW-0694">RNA-binding</keyword>
<dbReference type="SUPFAM" id="SSF52540">
    <property type="entry name" value="P-loop containing nucleoside triphosphate hydrolases"/>
    <property type="match status" value="1"/>
</dbReference>
<sequence length="583" mass="64211">MSCPWFTDSRSRTTLQTLPNRSSFVPRISKETDGLLGVIPHGEEREYQESHKTNNVAAAYEDVPVQATGFDIPSHVTSFEEMGFSTNALTDNIRRCKYVKPTPIQSYAIPVAMAGRDLMACAQTGSGKTAAFCFPIINGVMDMQRRKRIVNHSAASGIACPVALILAPTRELSCQIHEVAKKFSYQTGVKVVVAYGGASTVLQLRNLEKGVDILVATPGRLVDFIERGKISLRNVKYLALDEADRMLDMGFERQVRKIVQQMEMPQPGARQTMLFSATFPAEIQKLASDFLSNYIFLAAGKVGSSTDLIVQRVEFVCDVDKRYRLMNLLRSGMTDNSPSKDSLTLVFVETKRAADALERWLSRKGFPSTAIHGDKIQMERERALRLFRSGCTPILVATDVAARGLDIPHVAHVINFDLPRAVDDYVHRIGRTGRAGKSGLATAFFSEKNAPLAKPLVELMQETNQEIPEWLNKYAKAAYTGGGSGRSSGHGCSKFGGYDYRSGVDCKNSDDYWTQHVDKALSPYVVTSSSSISAYNDRYTSTSDPFAYSLPYAPDISAPTASSFDLGPYNHVYDGSTVATGWE</sequence>
<comment type="similarity">
    <text evidence="7">Belongs to the DEAD box helicase family. DDX3/DED1 subfamily.</text>
</comment>
<dbReference type="FunFam" id="3.40.50.300:FF:000008">
    <property type="entry name" value="ATP-dependent RNA helicase RhlB"/>
    <property type="match status" value="1"/>
</dbReference>
<dbReference type="PROSITE" id="PS51195">
    <property type="entry name" value="Q_MOTIF"/>
    <property type="match status" value="1"/>
</dbReference>
<feature type="domain" description="Helicase ATP-binding" evidence="10">
    <location>
        <begin position="109"/>
        <end position="297"/>
    </location>
</feature>
<evidence type="ECO:0000259" key="10">
    <source>
        <dbReference type="PROSITE" id="PS51192"/>
    </source>
</evidence>
<accession>A0A6I9TJ05</accession>
<evidence type="ECO:0000256" key="9">
    <source>
        <dbReference type="PROSITE-ProRule" id="PRU00552"/>
    </source>
</evidence>
<evidence type="ECO:0000256" key="3">
    <source>
        <dbReference type="ARBA" id="ARBA00022801"/>
    </source>
</evidence>
<evidence type="ECO:0000256" key="1">
    <source>
        <dbReference type="ARBA" id="ARBA00012552"/>
    </source>
</evidence>
<dbReference type="EC" id="3.6.4.13" evidence="1"/>
<dbReference type="SMART" id="SM00487">
    <property type="entry name" value="DEXDc"/>
    <property type="match status" value="1"/>
</dbReference>
<evidence type="ECO:0000259" key="12">
    <source>
        <dbReference type="PROSITE" id="PS51195"/>
    </source>
</evidence>
<organism evidence="13 14">
    <name type="scientific">Sesamum indicum</name>
    <name type="common">Oriental sesame</name>
    <name type="synonym">Sesamum orientale</name>
    <dbReference type="NCBI Taxonomy" id="4182"/>
    <lineage>
        <taxon>Eukaryota</taxon>
        <taxon>Viridiplantae</taxon>
        <taxon>Streptophyta</taxon>
        <taxon>Embryophyta</taxon>
        <taxon>Tracheophyta</taxon>
        <taxon>Spermatophyta</taxon>
        <taxon>Magnoliopsida</taxon>
        <taxon>eudicotyledons</taxon>
        <taxon>Gunneridae</taxon>
        <taxon>Pentapetalae</taxon>
        <taxon>asterids</taxon>
        <taxon>lamiids</taxon>
        <taxon>Lamiales</taxon>
        <taxon>Pedaliaceae</taxon>
        <taxon>Sesamum</taxon>
    </lineage>
</organism>
<dbReference type="Proteomes" id="UP000504604">
    <property type="component" value="Linkage group LG7"/>
</dbReference>
<dbReference type="InterPro" id="IPR011545">
    <property type="entry name" value="DEAD/DEAH_box_helicase_dom"/>
</dbReference>
<dbReference type="Gene3D" id="3.40.50.300">
    <property type="entry name" value="P-loop containing nucleotide triphosphate hydrolases"/>
    <property type="match status" value="2"/>
</dbReference>
<dbReference type="PROSITE" id="PS51194">
    <property type="entry name" value="HELICASE_CTER"/>
    <property type="match status" value="1"/>
</dbReference>
<dbReference type="GO" id="GO:0003723">
    <property type="term" value="F:RNA binding"/>
    <property type="evidence" value="ECO:0007669"/>
    <property type="project" value="UniProtKB-KW"/>
</dbReference>
<dbReference type="GO" id="GO:0003724">
    <property type="term" value="F:RNA helicase activity"/>
    <property type="evidence" value="ECO:0007669"/>
    <property type="project" value="UniProtKB-EC"/>
</dbReference>
<evidence type="ECO:0000256" key="7">
    <source>
        <dbReference type="ARBA" id="ARBA00024358"/>
    </source>
</evidence>
<dbReference type="InterPro" id="IPR027417">
    <property type="entry name" value="P-loop_NTPase"/>
</dbReference>
<evidence type="ECO:0000256" key="2">
    <source>
        <dbReference type="ARBA" id="ARBA00022741"/>
    </source>
</evidence>
<dbReference type="InterPro" id="IPR001650">
    <property type="entry name" value="Helicase_C-like"/>
</dbReference>
<dbReference type="GO" id="GO:0005524">
    <property type="term" value="F:ATP binding"/>
    <property type="evidence" value="ECO:0007669"/>
    <property type="project" value="UniProtKB-KW"/>
</dbReference>
<keyword evidence="3" id="KW-0378">Hydrolase</keyword>
<dbReference type="OrthoDB" id="196131at2759"/>
<dbReference type="Pfam" id="PF00271">
    <property type="entry name" value="Helicase_C"/>
    <property type="match status" value="1"/>
</dbReference>
<evidence type="ECO:0000256" key="6">
    <source>
        <dbReference type="ARBA" id="ARBA00022884"/>
    </source>
</evidence>
<protein>
    <recommendedName>
        <fullName evidence="1">RNA helicase</fullName>
        <ecNumber evidence="1">3.6.4.13</ecNumber>
    </recommendedName>
</protein>
<evidence type="ECO:0000256" key="4">
    <source>
        <dbReference type="ARBA" id="ARBA00022806"/>
    </source>
</evidence>
<keyword evidence="13" id="KW-1185">Reference proteome</keyword>
<evidence type="ECO:0000256" key="8">
    <source>
        <dbReference type="ARBA" id="ARBA00047984"/>
    </source>
</evidence>
<dbReference type="CDD" id="cd18787">
    <property type="entry name" value="SF2_C_DEAD"/>
    <property type="match status" value="1"/>
</dbReference>
<dbReference type="Gramene" id="SIN_1007348.t">
    <property type="protein sequence ID" value="SIN_1007348.t"/>
    <property type="gene ID" value="SIN_1007348"/>
</dbReference>
<evidence type="ECO:0000259" key="11">
    <source>
        <dbReference type="PROSITE" id="PS51194"/>
    </source>
</evidence>
<dbReference type="GeneID" id="105166463"/>